<feature type="transmembrane region" description="Helical" evidence="1">
    <location>
        <begin position="6"/>
        <end position="25"/>
    </location>
</feature>
<comment type="caution">
    <text evidence="2">The sequence shown here is derived from an EMBL/GenBank/DDBJ whole genome shotgun (WGS) entry which is preliminary data.</text>
</comment>
<reference evidence="2 3" key="1">
    <citation type="submission" date="2018-10" db="EMBL/GenBank/DDBJ databases">
        <title>Kocuria sp. M5W7-7, whole genome shotgun sequence.</title>
        <authorList>
            <person name="Tuo L."/>
        </authorList>
    </citation>
    <scope>NUCLEOTIDE SEQUENCE [LARGE SCALE GENOMIC DNA]</scope>
    <source>
        <strain evidence="2 3">M5W7-7</strain>
    </source>
</reference>
<dbReference type="Proteomes" id="UP000270616">
    <property type="component" value="Unassembled WGS sequence"/>
</dbReference>
<dbReference type="EMBL" id="RKMF01000004">
    <property type="protein sequence ID" value="ROZ64035.1"/>
    <property type="molecule type" value="Genomic_DNA"/>
</dbReference>
<keyword evidence="1" id="KW-1133">Transmembrane helix</keyword>
<gene>
    <name evidence="2" type="ORF">EDL96_04450</name>
</gene>
<evidence type="ECO:0000313" key="2">
    <source>
        <dbReference type="EMBL" id="ROZ64035.1"/>
    </source>
</evidence>
<feature type="transmembrane region" description="Helical" evidence="1">
    <location>
        <begin position="37"/>
        <end position="56"/>
    </location>
</feature>
<keyword evidence="1" id="KW-0812">Transmembrane</keyword>
<keyword evidence="1" id="KW-0472">Membrane</keyword>
<organism evidence="2 3">
    <name type="scientific">Kocuria soli</name>
    <dbReference type="NCBI Taxonomy" id="2485125"/>
    <lineage>
        <taxon>Bacteria</taxon>
        <taxon>Bacillati</taxon>
        <taxon>Actinomycetota</taxon>
        <taxon>Actinomycetes</taxon>
        <taxon>Micrococcales</taxon>
        <taxon>Micrococcaceae</taxon>
        <taxon>Kocuria</taxon>
    </lineage>
</organism>
<evidence type="ECO:0000256" key="1">
    <source>
        <dbReference type="SAM" id="Phobius"/>
    </source>
</evidence>
<accession>A0A3N3ZTD3</accession>
<evidence type="ECO:0000313" key="3">
    <source>
        <dbReference type="Proteomes" id="UP000270616"/>
    </source>
</evidence>
<protein>
    <submittedName>
        <fullName evidence="2">Branched-chain amino acid transporter AzlD</fullName>
    </submittedName>
</protein>
<dbReference type="AlphaFoldDB" id="A0A3N3ZTD3"/>
<dbReference type="InterPro" id="IPR008407">
    <property type="entry name" value="Brnchd-chn_aa_trnsp_AzlD"/>
</dbReference>
<proteinExistence type="predicted"/>
<dbReference type="Pfam" id="PF05437">
    <property type="entry name" value="AzlD"/>
    <property type="match status" value="1"/>
</dbReference>
<dbReference type="OrthoDB" id="5324916at2"/>
<name>A0A3N3ZTD3_9MICC</name>
<sequence length="108" mass="11404">MLDPGYVVGVLVIIFAITFALRAVPFAVLEPLRESRFVLTMAIWMPVGVLAVLAASTFRSTAGDDPGHLWKAGVAVAVTTIVHLTGGRRTLLSVGLGTATYVVLVNLL</sequence>
<dbReference type="RefSeq" id="WP_123824614.1">
    <property type="nucleotide sequence ID" value="NZ_RKMF01000004.1"/>
</dbReference>
<keyword evidence="3" id="KW-1185">Reference proteome</keyword>